<dbReference type="Proteomes" id="UP001500665">
    <property type="component" value="Unassembled WGS sequence"/>
</dbReference>
<dbReference type="InterPro" id="IPR001851">
    <property type="entry name" value="ABC_transp_permease"/>
</dbReference>
<evidence type="ECO:0000256" key="3">
    <source>
        <dbReference type="ARBA" id="ARBA00022692"/>
    </source>
</evidence>
<keyword evidence="5 7" id="KW-0472">Membrane</keyword>
<comment type="subcellular location">
    <subcellularLocation>
        <location evidence="1">Cell membrane</location>
        <topology evidence="1">Multi-pass membrane protein</topology>
    </subcellularLocation>
</comment>
<evidence type="ECO:0000256" key="4">
    <source>
        <dbReference type="ARBA" id="ARBA00022989"/>
    </source>
</evidence>
<dbReference type="CDD" id="cd06579">
    <property type="entry name" value="TM_PBP1_transp_AraH_like"/>
    <property type="match status" value="1"/>
</dbReference>
<feature type="transmembrane region" description="Helical" evidence="7">
    <location>
        <begin position="317"/>
        <end position="336"/>
    </location>
</feature>
<accession>A0ABN1RS52</accession>
<keyword evidence="3 7" id="KW-0812">Transmembrane</keyword>
<feature type="transmembrane region" description="Helical" evidence="7">
    <location>
        <begin position="189"/>
        <end position="207"/>
    </location>
</feature>
<reference evidence="8 9" key="1">
    <citation type="journal article" date="2019" name="Int. J. Syst. Evol. Microbiol.">
        <title>The Global Catalogue of Microorganisms (GCM) 10K type strain sequencing project: providing services to taxonomists for standard genome sequencing and annotation.</title>
        <authorList>
            <consortium name="The Broad Institute Genomics Platform"/>
            <consortium name="The Broad Institute Genome Sequencing Center for Infectious Disease"/>
            <person name="Wu L."/>
            <person name="Ma J."/>
        </authorList>
    </citation>
    <scope>NUCLEOTIDE SEQUENCE [LARGE SCALE GENOMIC DNA]</scope>
    <source>
        <strain evidence="8 9">JCM 10696</strain>
    </source>
</reference>
<evidence type="ECO:0000313" key="8">
    <source>
        <dbReference type="EMBL" id="GAA0962590.1"/>
    </source>
</evidence>
<dbReference type="EMBL" id="BAAAHH010000028">
    <property type="protein sequence ID" value="GAA0962590.1"/>
    <property type="molecule type" value="Genomic_DNA"/>
</dbReference>
<evidence type="ECO:0000256" key="5">
    <source>
        <dbReference type="ARBA" id="ARBA00023136"/>
    </source>
</evidence>
<name>A0ABN1RS52_9ACTN</name>
<feature type="transmembrane region" description="Helical" evidence="7">
    <location>
        <begin position="236"/>
        <end position="255"/>
    </location>
</feature>
<proteinExistence type="predicted"/>
<evidence type="ECO:0000256" key="2">
    <source>
        <dbReference type="ARBA" id="ARBA00022475"/>
    </source>
</evidence>
<dbReference type="Pfam" id="PF02653">
    <property type="entry name" value="BPD_transp_2"/>
    <property type="match status" value="1"/>
</dbReference>
<protein>
    <submittedName>
        <fullName evidence="8">Ribose ABC transporter permease</fullName>
    </submittedName>
</protein>
<keyword evidence="2" id="KW-1003">Cell membrane</keyword>
<keyword evidence="9" id="KW-1185">Reference proteome</keyword>
<gene>
    <name evidence="8" type="ORF">GCM10009550_56840</name>
</gene>
<sequence length="342" mass="35175">MKLAISSPAGNPQVPPAGPDPASRLRTLLQSAPPWTGIGVLVVVMFVGMSIGNEYFLNYANLNNVLRGAVVPLLLALGTTFVITTGMIDLSLGSLLALDTVLMLGFMNAGLPVPVAVLATLAASALLAGLVNGLLIARFQLFFMVVTLGTMSIFRSVAQLGTDGTSVQLYDRAGFDFVLWLGDGSVGPVSVPVVLAAILLAASVLLMRFTTFGRNLLAVGGNAGAARLAGVPVERVQILAFALNGLFIGVAAVVMAGRIQAASPSIGIGMELSVIAAVLLGGSSFMGGNSTFLGTLIGVVFVSLLDNALNLLQVQTFWQGVVTGAVLIVAVGIDRLRARSRT</sequence>
<feature type="transmembrane region" description="Helical" evidence="7">
    <location>
        <begin position="113"/>
        <end position="134"/>
    </location>
</feature>
<evidence type="ECO:0000256" key="1">
    <source>
        <dbReference type="ARBA" id="ARBA00004651"/>
    </source>
</evidence>
<comment type="caution">
    <text evidence="8">The sequence shown here is derived from an EMBL/GenBank/DDBJ whole genome shotgun (WGS) entry which is preliminary data.</text>
</comment>
<dbReference type="PANTHER" id="PTHR32196">
    <property type="entry name" value="ABC TRANSPORTER PERMEASE PROTEIN YPHD-RELATED-RELATED"/>
    <property type="match status" value="1"/>
</dbReference>
<keyword evidence="4 7" id="KW-1133">Transmembrane helix</keyword>
<evidence type="ECO:0000256" key="7">
    <source>
        <dbReference type="SAM" id="Phobius"/>
    </source>
</evidence>
<feature type="transmembrane region" description="Helical" evidence="7">
    <location>
        <begin position="141"/>
        <end position="158"/>
    </location>
</feature>
<feature type="transmembrane region" description="Helical" evidence="7">
    <location>
        <begin position="69"/>
        <end position="93"/>
    </location>
</feature>
<dbReference type="RefSeq" id="WP_344244068.1">
    <property type="nucleotide sequence ID" value="NZ_BAAAHH010000028.1"/>
</dbReference>
<feature type="region of interest" description="Disordered" evidence="6">
    <location>
        <begin position="1"/>
        <end position="22"/>
    </location>
</feature>
<evidence type="ECO:0000256" key="6">
    <source>
        <dbReference type="SAM" id="MobiDB-lite"/>
    </source>
</evidence>
<organism evidence="8 9">
    <name type="scientific">Actinocorallia libanotica</name>
    <dbReference type="NCBI Taxonomy" id="46162"/>
    <lineage>
        <taxon>Bacteria</taxon>
        <taxon>Bacillati</taxon>
        <taxon>Actinomycetota</taxon>
        <taxon>Actinomycetes</taxon>
        <taxon>Streptosporangiales</taxon>
        <taxon>Thermomonosporaceae</taxon>
        <taxon>Actinocorallia</taxon>
    </lineage>
</organism>
<evidence type="ECO:0000313" key="9">
    <source>
        <dbReference type="Proteomes" id="UP001500665"/>
    </source>
</evidence>
<feature type="transmembrane region" description="Helical" evidence="7">
    <location>
        <begin position="35"/>
        <end position="57"/>
    </location>
</feature>